<comment type="subcellular location">
    <subcellularLocation>
        <location evidence="10">Cell membrane</location>
        <topology evidence="10">Peripheral membrane protein</topology>
    </subcellularLocation>
    <subcellularLocation>
        <location evidence="2">Endomembrane system</location>
        <topology evidence="2">Peripheral membrane protein</topology>
    </subcellularLocation>
</comment>
<keyword evidence="7 10" id="KW-0472">Membrane</keyword>
<proteinExistence type="inferred from homology"/>
<dbReference type="InterPro" id="IPR020546">
    <property type="entry name" value="ATP_synth_F1_dsu/esu_N"/>
</dbReference>
<dbReference type="RefSeq" id="WP_322776840.1">
    <property type="nucleotide sequence ID" value="NZ_JARJFB010000063.1"/>
</dbReference>
<keyword evidence="13" id="KW-1185">Reference proteome</keyword>
<evidence type="ECO:0000313" key="13">
    <source>
        <dbReference type="Proteomes" id="UP001291687"/>
    </source>
</evidence>
<evidence type="ECO:0000256" key="8">
    <source>
        <dbReference type="ARBA" id="ARBA00023196"/>
    </source>
</evidence>
<gene>
    <name evidence="10" type="primary">atpC</name>
    <name evidence="12" type="ORF">Megvenef_00913</name>
</gene>
<dbReference type="PANTHER" id="PTHR13822">
    <property type="entry name" value="ATP SYNTHASE DELTA/EPSILON CHAIN"/>
    <property type="match status" value="1"/>
</dbReference>
<keyword evidence="5 10" id="KW-0375">Hydrogen ion transport</keyword>
<evidence type="ECO:0000259" key="11">
    <source>
        <dbReference type="Pfam" id="PF02823"/>
    </source>
</evidence>
<dbReference type="PANTHER" id="PTHR13822:SF10">
    <property type="entry name" value="ATP SYNTHASE EPSILON CHAIN, CHLOROPLASTIC"/>
    <property type="match status" value="1"/>
</dbReference>
<keyword evidence="4 10" id="KW-0813">Transport</keyword>
<accession>A0ABU5NCP4</accession>
<comment type="similarity">
    <text evidence="3 10">Belongs to the ATPase epsilon chain family.</text>
</comment>
<evidence type="ECO:0000256" key="3">
    <source>
        <dbReference type="ARBA" id="ARBA00005712"/>
    </source>
</evidence>
<keyword evidence="10" id="KW-1003">Cell membrane</keyword>
<dbReference type="Gene3D" id="2.60.15.10">
    <property type="entry name" value="F0F1 ATP synthase delta/epsilon subunit, N-terminal"/>
    <property type="match status" value="1"/>
</dbReference>
<organism evidence="12 13">
    <name type="scientific">Candidatus Megaera venefica</name>
    <dbReference type="NCBI Taxonomy" id="2055910"/>
    <lineage>
        <taxon>Bacteria</taxon>
        <taxon>Pseudomonadati</taxon>
        <taxon>Pseudomonadota</taxon>
        <taxon>Alphaproteobacteria</taxon>
        <taxon>Rickettsiales</taxon>
        <taxon>Rickettsiaceae</taxon>
        <taxon>Candidatus Megaera</taxon>
    </lineage>
</organism>
<evidence type="ECO:0000256" key="6">
    <source>
        <dbReference type="ARBA" id="ARBA00023065"/>
    </source>
</evidence>
<evidence type="ECO:0000256" key="9">
    <source>
        <dbReference type="ARBA" id="ARBA00023310"/>
    </source>
</evidence>
<sequence length="132" mass="14679">MRSTLSVKIILPSMTLLDVEANMVNLPGQEGMFGVLPGHCKLISNINTGIISVFLNRVEQKYFVFNGVAQVTGEELNILSEFGVVLEGETKTDVMNQITLLENSLLDQQQGSLQADIILDKLEKRQELLKFL</sequence>
<keyword evidence="8 10" id="KW-0139">CF(1)</keyword>
<dbReference type="CDD" id="cd12152">
    <property type="entry name" value="F1-ATPase_delta"/>
    <property type="match status" value="1"/>
</dbReference>
<keyword evidence="6 10" id="KW-0406">Ion transport</keyword>
<dbReference type="Pfam" id="PF02823">
    <property type="entry name" value="ATP-synt_DE_N"/>
    <property type="match status" value="1"/>
</dbReference>
<name>A0ABU5NCP4_9RICK</name>
<evidence type="ECO:0000256" key="2">
    <source>
        <dbReference type="ARBA" id="ARBA00004184"/>
    </source>
</evidence>
<feature type="domain" description="ATP synthase F1 complex delta/epsilon subunit N-terminal" evidence="11">
    <location>
        <begin position="5"/>
        <end position="81"/>
    </location>
</feature>
<evidence type="ECO:0000256" key="1">
    <source>
        <dbReference type="ARBA" id="ARBA00003543"/>
    </source>
</evidence>
<evidence type="ECO:0000256" key="7">
    <source>
        <dbReference type="ARBA" id="ARBA00023136"/>
    </source>
</evidence>
<comment type="function">
    <text evidence="1 10">Produces ATP from ADP in the presence of a proton gradient across the membrane.</text>
</comment>
<evidence type="ECO:0000313" key="12">
    <source>
        <dbReference type="EMBL" id="MEA0970944.1"/>
    </source>
</evidence>
<dbReference type="EMBL" id="JARJFB010000063">
    <property type="protein sequence ID" value="MEA0970944.1"/>
    <property type="molecule type" value="Genomic_DNA"/>
</dbReference>
<protein>
    <recommendedName>
        <fullName evidence="10">ATP synthase epsilon chain</fullName>
    </recommendedName>
    <alternativeName>
        <fullName evidence="10">ATP synthase F1 sector epsilon subunit</fullName>
    </alternativeName>
    <alternativeName>
        <fullName evidence="10">F-ATPase epsilon subunit</fullName>
    </alternativeName>
</protein>
<comment type="subunit">
    <text evidence="10">F-type ATPases have 2 components, CF(1) - the catalytic core - and CF(0) - the membrane proton channel. CF(1) has five subunits: alpha(3), beta(3), gamma(1), delta(1), epsilon(1). CF(0) has three main subunits: a, b and c.</text>
</comment>
<dbReference type="HAMAP" id="MF_00530">
    <property type="entry name" value="ATP_synth_epsil_bac"/>
    <property type="match status" value="1"/>
</dbReference>
<keyword evidence="9 10" id="KW-0066">ATP synthesis</keyword>
<evidence type="ECO:0000256" key="4">
    <source>
        <dbReference type="ARBA" id="ARBA00022448"/>
    </source>
</evidence>
<reference evidence="12 13" key="1">
    <citation type="submission" date="2023-03" db="EMBL/GenBank/DDBJ databases">
        <title>Host association and intracellularity evolved multiple times independently in the Rickettsiales.</title>
        <authorList>
            <person name="Castelli M."/>
            <person name="Nardi T."/>
            <person name="Gammuto L."/>
            <person name="Bellinzona G."/>
            <person name="Sabaneyeva E."/>
            <person name="Potekhin A."/>
            <person name="Serra V."/>
            <person name="Petroni G."/>
            <person name="Sassera D."/>
        </authorList>
    </citation>
    <scope>NUCLEOTIDE SEQUENCE [LARGE SCALE GENOMIC DNA]</scope>
    <source>
        <strain evidence="12 13">Sr 2-6</strain>
    </source>
</reference>
<evidence type="ECO:0000256" key="5">
    <source>
        <dbReference type="ARBA" id="ARBA00022781"/>
    </source>
</evidence>
<dbReference type="SUPFAM" id="SSF51344">
    <property type="entry name" value="Epsilon subunit of F1F0-ATP synthase N-terminal domain"/>
    <property type="match status" value="1"/>
</dbReference>
<dbReference type="Proteomes" id="UP001291687">
    <property type="component" value="Unassembled WGS sequence"/>
</dbReference>
<dbReference type="InterPro" id="IPR001469">
    <property type="entry name" value="ATP_synth_F1_dsu/esu"/>
</dbReference>
<comment type="caution">
    <text evidence="12">The sequence shown here is derived from an EMBL/GenBank/DDBJ whole genome shotgun (WGS) entry which is preliminary data.</text>
</comment>
<evidence type="ECO:0000256" key="10">
    <source>
        <dbReference type="HAMAP-Rule" id="MF_00530"/>
    </source>
</evidence>
<dbReference type="InterPro" id="IPR036771">
    <property type="entry name" value="ATPsynth_dsu/esu_N"/>
</dbReference>